<dbReference type="SUPFAM" id="SSF52833">
    <property type="entry name" value="Thioredoxin-like"/>
    <property type="match status" value="1"/>
</dbReference>
<feature type="domain" description="Thioredoxin" evidence="2">
    <location>
        <begin position="78"/>
        <end position="143"/>
    </location>
</feature>
<dbReference type="AlphaFoldDB" id="A0A6A1UMH4"/>
<dbReference type="OrthoDB" id="2121326at2759"/>
<dbReference type="InterPro" id="IPR044193">
    <property type="entry name" value="TRL33"/>
</dbReference>
<gene>
    <name evidence="3" type="ORF">CJ030_MR0G003369</name>
</gene>
<dbReference type="Proteomes" id="UP000516437">
    <property type="component" value="Unassembled WGS sequence"/>
</dbReference>
<evidence type="ECO:0000256" key="1">
    <source>
        <dbReference type="SAM" id="MobiDB-lite"/>
    </source>
</evidence>
<dbReference type="InterPro" id="IPR013766">
    <property type="entry name" value="Thioredoxin_domain"/>
</dbReference>
<evidence type="ECO:0000259" key="2">
    <source>
        <dbReference type="Pfam" id="PF00085"/>
    </source>
</evidence>
<evidence type="ECO:0000313" key="3">
    <source>
        <dbReference type="EMBL" id="KAB1201471.1"/>
    </source>
</evidence>
<evidence type="ECO:0000313" key="4">
    <source>
        <dbReference type="Proteomes" id="UP000516437"/>
    </source>
</evidence>
<dbReference type="Gene3D" id="3.40.30.10">
    <property type="entry name" value="Glutaredoxin"/>
    <property type="match status" value="1"/>
</dbReference>
<dbReference type="Pfam" id="PF00085">
    <property type="entry name" value="Thioredoxin"/>
    <property type="match status" value="1"/>
</dbReference>
<comment type="caution">
    <text evidence="3">The sequence shown here is derived from an EMBL/GenBank/DDBJ whole genome shotgun (WGS) entry which is preliminary data.</text>
</comment>
<dbReference type="CDD" id="cd02947">
    <property type="entry name" value="TRX_family"/>
    <property type="match status" value="1"/>
</dbReference>
<name>A0A6A1UMH4_9ROSI</name>
<organism evidence="3 4">
    <name type="scientific">Morella rubra</name>
    <name type="common">Chinese bayberry</name>
    <dbReference type="NCBI Taxonomy" id="262757"/>
    <lineage>
        <taxon>Eukaryota</taxon>
        <taxon>Viridiplantae</taxon>
        <taxon>Streptophyta</taxon>
        <taxon>Embryophyta</taxon>
        <taxon>Tracheophyta</taxon>
        <taxon>Spermatophyta</taxon>
        <taxon>Magnoliopsida</taxon>
        <taxon>eudicotyledons</taxon>
        <taxon>Gunneridae</taxon>
        <taxon>Pentapetalae</taxon>
        <taxon>rosids</taxon>
        <taxon>fabids</taxon>
        <taxon>Fagales</taxon>
        <taxon>Myricaceae</taxon>
        <taxon>Morella</taxon>
    </lineage>
</organism>
<accession>A0A6A1UMH4</accession>
<dbReference type="EMBL" id="RXIC02000065">
    <property type="protein sequence ID" value="KAB1201471.1"/>
    <property type="molecule type" value="Genomic_DNA"/>
</dbReference>
<protein>
    <submittedName>
        <fullName evidence="3">Thioredoxin-like 3-3</fullName>
    </submittedName>
</protein>
<reference evidence="3 4" key="1">
    <citation type="journal article" date="2019" name="Plant Biotechnol. J.">
        <title>The red bayberry genome and genetic basis of sex determination.</title>
        <authorList>
            <person name="Jia H.M."/>
            <person name="Jia H.J."/>
            <person name="Cai Q.L."/>
            <person name="Wang Y."/>
            <person name="Zhao H.B."/>
            <person name="Yang W.F."/>
            <person name="Wang G.Y."/>
            <person name="Li Y.H."/>
            <person name="Zhan D.L."/>
            <person name="Shen Y.T."/>
            <person name="Niu Q.F."/>
            <person name="Chang L."/>
            <person name="Qiu J."/>
            <person name="Zhao L."/>
            <person name="Xie H.B."/>
            <person name="Fu W.Y."/>
            <person name="Jin J."/>
            <person name="Li X.W."/>
            <person name="Jiao Y."/>
            <person name="Zhou C.C."/>
            <person name="Tu T."/>
            <person name="Chai C.Y."/>
            <person name="Gao J.L."/>
            <person name="Fan L.J."/>
            <person name="van de Weg E."/>
            <person name="Wang J.Y."/>
            <person name="Gao Z.S."/>
        </authorList>
    </citation>
    <scope>NUCLEOTIDE SEQUENCE [LARGE SCALE GENOMIC DNA]</scope>
    <source>
        <tissue evidence="3">Leaves</tissue>
    </source>
</reference>
<sequence>MEGEAGLRGSEDSEKKGLNGTGLDLPVNRHGNLKSASSDQNLMHILMELKSSKAPIFEVSLACLLSGVWLLRKLKELKWCRVCGQILPSFCKLSNNFPKLSFIYADIDECPETTQHIRYTPTFHFYRDGEKVDEMFGTGEERLHDRLWLHS</sequence>
<feature type="region of interest" description="Disordered" evidence="1">
    <location>
        <begin position="1"/>
        <end position="25"/>
    </location>
</feature>
<dbReference type="PANTHER" id="PTHR47571:SF1">
    <property type="entry name" value="THIOREDOXIN-LIKE 3-3"/>
    <property type="match status" value="1"/>
</dbReference>
<proteinExistence type="predicted"/>
<dbReference type="InterPro" id="IPR036249">
    <property type="entry name" value="Thioredoxin-like_sf"/>
</dbReference>
<dbReference type="PANTHER" id="PTHR47571">
    <property type="entry name" value="THIOREDOXIN-LIKE 3-3"/>
    <property type="match status" value="1"/>
</dbReference>
<keyword evidence="4" id="KW-1185">Reference proteome</keyword>